<keyword evidence="1" id="KW-1185">Reference proteome</keyword>
<sequence>MDEDGVEHTAPFMSLRQIKACGHLLLGTLQLRCEQNGSNEDPRKEAIVARVFIKKRLRELPETHDRNSKEFVLRALYRIIDLNHEIIFHKIGQVSGELAFLSRIHNDPEFDDVETQFIWSSDYLFKSGQLEKEWRGDFIVPDTPEFEMPPVNEMGEEDQANFIQESEMELRRQLEGYLAVEGSQK</sequence>
<dbReference type="AlphaFoldDB" id="A0A1I7TZS8"/>
<proteinExistence type="predicted"/>
<protein>
    <submittedName>
        <fullName evidence="2">Uncharacterized protein</fullName>
    </submittedName>
</protein>
<dbReference type="eggNOG" id="ENOG502TH89">
    <property type="taxonomic scope" value="Eukaryota"/>
</dbReference>
<reference evidence="2" key="1">
    <citation type="submission" date="2016-11" db="UniProtKB">
        <authorList>
            <consortium name="WormBaseParasite"/>
        </authorList>
    </citation>
    <scope>IDENTIFICATION</scope>
</reference>
<dbReference type="WBParaSite" id="Csp11.Scaffold629.g13433.t1">
    <property type="protein sequence ID" value="Csp11.Scaffold629.g13433.t1"/>
    <property type="gene ID" value="Csp11.Scaffold629.g13433"/>
</dbReference>
<evidence type="ECO:0000313" key="1">
    <source>
        <dbReference type="Proteomes" id="UP000095282"/>
    </source>
</evidence>
<accession>A0A1I7TZS8</accession>
<name>A0A1I7TZS8_9PELO</name>
<evidence type="ECO:0000313" key="2">
    <source>
        <dbReference type="WBParaSite" id="Csp11.Scaffold629.g13433.t1"/>
    </source>
</evidence>
<dbReference type="Proteomes" id="UP000095282">
    <property type="component" value="Unplaced"/>
</dbReference>
<organism evidence="1 2">
    <name type="scientific">Caenorhabditis tropicalis</name>
    <dbReference type="NCBI Taxonomy" id="1561998"/>
    <lineage>
        <taxon>Eukaryota</taxon>
        <taxon>Metazoa</taxon>
        <taxon>Ecdysozoa</taxon>
        <taxon>Nematoda</taxon>
        <taxon>Chromadorea</taxon>
        <taxon>Rhabditida</taxon>
        <taxon>Rhabditina</taxon>
        <taxon>Rhabditomorpha</taxon>
        <taxon>Rhabditoidea</taxon>
        <taxon>Rhabditidae</taxon>
        <taxon>Peloderinae</taxon>
        <taxon>Caenorhabditis</taxon>
    </lineage>
</organism>